<proteinExistence type="predicted"/>
<sequence>MVNSPIVVVDCGSGGSRVNLIGRKPGTNALYMKPLYRLPTIVSVLKQREAQSEFINGIKAAIASLPNNLSPASVTIAATAGLRHALKKGEVSEDSQKEFVSRYVKPEGYSFLMLEGVREAYYEFLGLQALYNQSAVKFNIKAATEISMISMGGRSMQFACGSSGVVESMPLSVFCIREHVLAGVKGNDVSTIPRDTLIERLEQCKMLIAESSQNALRVSGLVALITMAKSTAEFASLSQLMSVDSAIMKIDSEITARLNEKPLICRLDRDGPFEQITLLFLLRNILHFRADPSAHIVFKNTWPLPGEPSHTGSQVDWPLGLFIESEC</sequence>
<evidence type="ECO:0008006" key="2">
    <source>
        <dbReference type="Google" id="ProtNLM"/>
    </source>
</evidence>
<evidence type="ECO:0000313" key="1">
    <source>
        <dbReference type="EMBL" id="CAE0446509.1"/>
    </source>
</evidence>
<name>A0A7S3V1W4_9STRA</name>
<gene>
    <name evidence="1" type="ORF">ASTO00021_LOCUS16500</name>
</gene>
<dbReference type="EMBL" id="HBIN01021524">
    <property type="protein sequence ID" value="CAE0446509.1"/>
    <property type="molecule type" value="Transcribed_RNA"/>
</dbReference>
<protein>
    <recommendedName>
        <fullName evidence="2">Ppx/GppA phosphatase domain-containing protein</fullName>
    </recommendedName>
</protein>
<reference evidence="1" key="1">
    <citation type="submission" date="2021-01" db="EMBL/GenBank/DDBJ databases">
        <authorList>
            <person name="Corre E."/>
            <person name="Pelletier E."/>
            <person name="Niang G."/>
            <person name="Scheremetjew M."/>
            <person name="Finn R."/>
            <person name="Kale V."/>
            <person name="Holt S."/>
            <person name="Cochrane G."/>
            <person name="Meng A."/>
            <person name="Brown T."/>
            <person name="Cohen L."/>
        </authorList>
    </citation>
    <scope>NUCLEOTIDE SEQUENCE</scope>
    <source>
        <strain evidence="1">GSBS06</strain>
    </source>
</reference>
<accession>A0A7S3V1W4</accession>
<organism evidence="1">
    <name type="scientific">Aplanochytrium stocchinoi</name>
    <dbReference type="NCBI Taxonomy" id="215587"/>
    <lineage>
        <taxon>Eukaryota</taxon>
        <taxon>Sar</taxon>
        <taxon>Stramenopiles</taxon>
        <taxon>Bigyra</taxon>
        <taxon>Labyrinthulomycetes</taxon>
        <taxon>Thraustochytrida</taxon>
        <taxon>Thraustochytriidae</taxon>
        <taxon>Aplanochytrium</taxon>
    </lineage>
</organism>
<dbReference type="AlphaFoldDB" id="A0A7S3V1W4"/>